<feature type="transmembrane region" description="Helical" evidence="1">
    <location>
        <begin position="308"/>
        <end position="327"/>
    </location>
</feature>
<evidence type="ECO:0000313" key="3">
    <source>
        <dbReference type="Proteomes" id="UP000054279"/>
    </source>
</evidence>
<sequence>MANSTTTFAFSLSSINLNNGLLEITALTTLIGSEVALSLSLGTRGAAGIAWAPMSAFGTVGIIRACLSGITPGWLRETLSLRTSASDTAIGMDLKLTDSARAIKVRKQLDRPLGIVCDARECPSDTDFGCKLKYTSWKDVYAFDHMTSVMFNKLPDINLDSELRVFIHAQYEFRRYLRIHDTKFQLAALSLSLFKIAEVYTIWALGGNVYTGMISSIPWLYFFLVAIAVEVQEQIIKRWPEIEPGNVDIIAGQLPAVGYEGGKRKVVLGAFDNPKLSLRWKIMWGAGALLCSSSLVLTYFLLGQEPRVVLFAWVGFQILWLALRISLYHFAERDDTLWEHALVGRSLDSLSLYMKHRVLLLTLALSKYQAHIHPRGEYSYKEDCFSGKEIALLRTASMSHSYPFNNAGLSSSLKLRVIGVIGDTTLSSAAWITGKSKLTPMVVYDSCIVIFSLPPILGPNARHITLAVPAVRVLSASVDIPLDALENHTPVFVEKGSANHGRYLSWIYWIPYGEALWLYFATETDTMKIVGDHDAQILNDEQVTAKLTAGTLNISFMHVLDVKETLKTSQEAACALFELLS</sequence>
<evidence type="ECO:0000256" key="1">
    <source>
        <dbReference type="SAM" id="Phobius"/>
    </source>
</evidence>
<keyword evidence="1" id="KW-0812">Transmembrane</keyword>
<dbReference type="HOGENOM" id="CLU_033572_0_0_1"/>
<feature type="transmembrane region" description="Helical" evidence="1">
    <location>
        <begin position="282"/>
        <end position="302"/>
    </location>
</feature>
<dbReference type="Proteomes" id="UP000054279">
    <property type="component" value="Unassembled WGS sequence"/>
</dbReference>
<organism evidence="2 3">
    <name type="scientific">Sphaerobolus stellatus (strain SS14)</name>
    <dbReference type="NCBI Taxonomy" id="990650"/>
    <lineage>
        <taxon>Eukaryota</taxon>
        <taxon>Fungi</taxon>
        <taxon>Dikarya</taxon>
        <taxon>Basidiomycota</taxon>
        <taxon>Agaricomycotina</taxon>
        <taxon>Agaricomycetes</taxon>
        <taxon>Phallomycetidae</taxon>
        <taxon>Geastrales</taxon>
        <taxon>Sphaerobolaceae</taxon>
        <taxon>Sphaerobolus</taxon>
    </lineage>
</organism>
<keyword evidence="1" id="KW-1133">Transmembrane helix</keyword>
<proteinExistence type="predicted"/>
<dbReference type="AlphaFoldDB" id="A0A0C9VJ08"/>
<dbReference type="OrthoDB" id="3024632at2759"/>
<keyword evidence="3" id="KW-1185">Reference proteome</keyword>
<reference evidence="2 3" key="1">
    <citation type="submission" date="2014-06" db="EMBL/GenBank/DDBJ databases">
        <title>Evolutionary Origins and Diversification of the Mycorrhizal Mutualists.</title>
        <authorList>
            <consortium name="DOE Joint Genome Institute"/>
            <consortium name="Mycorrhizal Genomics Consortium"/>
            <person name="Kohler A."/>
            <person name="Kuo A."/>
            <person name="Nagy L.G."/>
            <person name="Floudas D."/>
            <person name="Copeland A."/>
            <person name="Barry K.W."/>
            <person name="Cichocki N."/>
            <person name="Veneault-Fourrey C."/>
            <person name="LaButti K."/>
            <person name="Lindquist E.A."/>
            <person name="Lipzen A."/>
            <person name="Lundell T."/>
            <person name="Morin E."/>
            <person name="Murat C."/>
            <person name="Riley R."/>
            <person name="Ohm R."/>
            <person name="Sun H."/>
            <person name="Tunlid A."/>
            <person name="Henrissat B."/>
            <person name="Grigoriev I.V."/>
            <person name="Hibbett D.S."/>
            <person name="Martin F."/>
        </authorList>
    </citation>
    <scope>NUCLEOTIDE SEQUENCE [LARGE SCALE GENOMIC DNA]</scope>
    <source>
        <strain evidence="2 3">SS14</strain>
    </source>
</reference>
<feature type="transmembrane region" description="Helical" evidence="1">
    <location>
        <begin position="184"/>
        <end position="203"/>
    </location>
</feature>
<evidence type="ECO:0000313" key="2">
    <source>
        <dbReference type="EMBL" id="KIJ47959.1"/>
    </source>
</evidence>
<protein>
    <submittedName>
        <fullName evidence="2">Uncharacterized protein</fullName>
    </submittedName>
</protein>
<accession>A0A0C9VJ08</accession>
<feature type="transmembrane region" description="Helical" evidence="1">
    <location>
        <begin position="209"/>
        <end position="229"/>
    </location>
</feature>
<dbReference type="EMBL" id="KN837099">
    <property type="protein sequence ID" value="KIJ47959.1"/>
    <property type="molecule type" value="Genomic_DNA"/>
</dbReference>
<name>A0A0C9VJ08_SPHS4</name>
<gene>
    <name evidence="2" type="ORF">M422DRAFT_777903</name>
</gene>
<keyword evidence="1" id="KW-0472">Membrane</keyword>